<accession>A0AAP5MD09</accession>
<dbReference type="EMBL" id="JAALHA020000041">
    <property type="protein sequence ID" value="MDR9900860.1"/>
    <property type="molecule type" value="Genomic_DNA"/>
</dbReference>
<comment type="caution">
    <text evidence="2">The sequence shown here is derived from an EMBL/GenBank/DDBJ whole genome shotgun (WGS) entry which is preliminary data.</text>
</comment>
<evidence type="ECO:0000313" key="2">
    <source>
        <dbReference type="EMBL" id="MDR9900860.1"/>
    </source>
</evidence>
<keyword evidence="3" id="KW-1185">Reference proteome</keyword>
<dbReference type="Proteomes" id="UP000667802">
    <property type="component" value="Unassembled WGS sequence"/>
</dbReference>
<organism evidence="2 3">
    <name type="scientific">Aetokthonos hydrillicola Thurmond2011</name>
    <dbReference type="NCBI Taxonomy" id="2712845"/>
    <lineage>
        <taxon>Bacteria</taxon>
        <taxon>Bacillati</taxon>
        <taxon>Cyanobacteriota</taxon>
        <taxon>Cyanophyceae</taxon>
        <taxon>Nostocales</taxon>
        <taxon>Hapalosiphonaceae</taxon>
        <taxon>Aetokthonos</taxon>
    </lineage>
</organism>
<sequence>MTPERKQALQEHSQAVAKIARKCPSSPSPEAVPTSMDYCRFGGASSIGAKMYAKD</sequence>
<evidence type="ECO:0000256" key="1">
    <source>
        <dbReference type="SAM" id="MobiDB-lite"/>
    </source>
</evidence>
<proteinExistence type="predicted"/>
<reference evidence="3" key="1">
    <citation type="journal article" date="2021" name="Science">
        <title>Hunting the eagle killer: A cyanobacterial neurotoxin causes vacuolar myelinopathy.</title>
        <authorList>
            <person name="Breinlinger S."/>
            <person name="Phillips T.J."/>
            <person name="Haram B.N."/>
            <person name="Mares J."/>
            <person name="Martinez Yerena J.A."/>
            <person name="Hrouzek P."/>
            <person name="Sobotka R."/>
            <person name="Henderson W.M."/>
            <person name="Schmieder P."/>
            <person name="Williams S.M."/>
            <person name="Lauderdale J.D."/>
            <person name="Wilde H.D."/>
            <person name="Gerrin W."/>
            <person name="Kust A."/>
            <person name="Washington J.W."/>
            <person name="Wagner C."/>
            <person name="Geier B."/>
            <person name="Liebeke M."/>
            <person name="Enke H."/>
            <person name="Niedermeyer T.H.J."/>
            <person name="Wilde S.B."/>
        </authorList>
    </citation>
    <scope>NUCLEOTIDE SEQUENCE [LARGE SCALE GENOMIC DNA]</scope>
    <source>
        <strain evidence="3">Thurmond2011</strain>
    </source>
</reference>
<dbReference type="AlphaFoldDB" id="A0AAP5MD09"/>
<protein>
    <submittedName>
        <fullName evidence="2">Uncharacterized protein</fullName>
    </submittedName>
</protein>
<evidence type="ECO:0000313" key="3">
    <source>
        <dbReference type="Proteomes" id="UP000667802"/>
    </source>
</evidence>
<gene>
    <name evidence="2" type="ORF">G7B40_040960</name>
</gene>
<feature type="region of interest" description="Disordered" evidence="1">
    <location>
        <begin position="1"/>
        <end position="32"/>
    </location>
</feature>
<name>A0AAP5MD09_9CYAN</name>